<organism evidence="4 5">
    <name type="scientific">Agrobacterium tumefaciens</name>
    <dbReference type="NCBI Taxonomy" id="358"/>
    <lineage>
        <taxon>Bacteria</taxon>
        <taxon>Pseudomonadati</taxon>
        <taxon>Pseudomonadota</taxon>
        <taxon>Alphaproteobacteria</taxon>
        <taxon>Hyphomicrobiales</taxon>
        <taxon>Rhizobiaceae</taxon>
        <taxon>Rhizobium/Agrobacterium group</taxon>
        <taxon>Agrobacterium</taxon>
        <taxon>Agrobacterium tumefaciens complex</taxon>
    </lineage>
</organism>
<dbReference type="PANTHER" id="PTHR43976">
    <property type="entry name" value="SHORT CHAIN DEHYDROGENASE"/>
    <property type="match status" value="1"/>
</dbReference>
<dbReference type="AlphaFoldDB" id="A0A176XFM1"/>
<sequence length="258" mass="27953">MNKTWFISGASSGLGFEMAEQLLGNGHRVIATTRRYNSLTGLQRKYGSKLDIVLLDLLEPQSITPAVRGAFRRHGKVDILVSNAEYALSSPAENLTDVQIEQQIATNLTGSVHLIRAALQPFRHQGGGRIVQVSSARGHGFRSGFSLYHATKRGIEAFVESVSEEVAPFAIDFIIAELGDLNTRINANPVRQEPRDAYQDTFSLNSAEYACPESSIDSDVIKTASAIISAAQSSRPPLRLTLASSTDQAMPARLPSLA</sequence>
<dbReference type="PANTHER" id="PTHR43976:SF16">
    <property type="entry name" value="SHORT-CHAIN DEHYDROGENASE_REDUCTASE FAMILY PROTEIN"/>
    <property type="match status" value="1"/>
</dbReference>
<dbReference type="Pfam" id="PF00106">
    <property type="entry name" value="adh_short"/>
    <property type="match status" value="1"/>
</dbReference>
<dbReference type="SUPFAM" id="SSF51735">
    <property type="entry name" value="NAD(P)-binding Rossmann-fold domains"/>
    <property type="match status" value="1"/>
</dbReference>
<dbReference type="GO" id="GO:0016491">
    <property type="term" value="F:oxidoreductase activity"/>
    <property type="evidence" value="ECO:0007669"/>
    <property type="project" value="UniProtKB-KW"/>
</dbReference>
<dbReference type="RefSeq" id="WP_063948004.1">
    <property type="nucleotide sequence ID" value="NZ_LXPS01000007.1"/>
</dbReference>
<evidence type="ECO:0000256" key="1">
    <source>
        <dbReference type="ARBA" id="ARBA00006484"/>
    </source>
</evidence>
<accession>A0A176XFM1</accession>
<evidence type="ECO:0000313" key="4">
    <source>
        <dbReference type="EMBL" id="OAE48226.1"/>
    </source>
</evidence>
<dbReference type="Gene3D" id="3.40.50.720">
    <property type="entry name" value="NAD(P)-binding Rossmann-like Domain"/>
    <property type="match status" value="1"/>
</dbReference>
<proteinExistence type="inferred from homology"/>
<reference evidence="4 5" key="1">
    <citation type="submission" date="2016-05" db="EMBL/GenBank/DDBJ databases">
        <authorList>
            <person name="Lavstsen T."/>
            <person name="Jespersen J.S."/>
        </authorList>
    </citation>
    <scope>NUCLEOTIDE SEQUENCE [LARGE SCALE GENOMIC DNA]</scope>
    <source>
        <strain evidence="4 5">KCJ1736</strain>
    </source>
</reference>
<protein>
    <submittedName>
        <fullName evidence="4">Short-chain dehydrogenase/reductase</fullName>
    </submittedName>
</protein>
<dbReference type="InterPro" id="IPR036291">
    <property type="entry name" value="NAD(P)-bd_dom_sf"/>
</dbReference>
<gene>
    <name evidence="4" type="ORF">A7J57_22770</name>
</gene>
<dbReference type="InterPro" id="IPR051911">
    <property type="entry name" value="SDR_oxidoreductase"/>
</dbReference>
<evidence type="ECO:0000256" key="3">
    <source>
        <dbReference type="RuleBase" id="RU000363"/>
    </source>
</evidence>
<dbReference type="PRINTS" id="PR00080">
    <property type="entry name" value="SDRFAMILY"/>
</dbReference>
<dbReference type="InterPro" id="IPR002347">
    <property type="entry name" value="SDR_fam"/>
</dbReference>
<comment type="similarity">
    <text evidence="1 3">Belongs to the short-chain dehydrogenases/reductases (SDR) family.</text>
</comment>
<name>A0A176XFM1_AGRTU</name>
<evidence type="ECO:0000256" key="2">
    <source>
        <dbReference type="ARBA" id="ARBA00023002"/>
    </source>
</evidence>
<keyword evidence="2" id="KW-0560">Oxidoreductase</keyword>
<dbReference type="Proteomes" id="UP000077098">
    <property type="component" value="Unassembled WGS sequence"/>
</dbReference>
<comment type="caution">
    <text evidence="4">The sequence shown here is derived from an EMBL/GenBank/DDBJ whole genome shotgun (WGS) entry which is preliminary data.</text>
</comment>
<dbReference type="PRINTS" id="PR00081">
    <property type="entry name" value="GDHRDH"/>
</dbReference>
<evidence type="ECO:0000313" key="5">
    <source>
        <dbReference type="Proteomes" id="UP000077098"/>
    </source>
</evidence>
<dbReference type="EMBL" id="LXPS01000007">
    <property type="protein sequence ID" value="OAE48226.1"/>
    <property type="molecule type" value="Genomic_DNA"/>
</dbReference>